<feature type="compositionally biased region" description="Basic residues" evidence="1">
    <location>
        <begin position="16"/>
        <end position="32"/>
    </location>
</feature>
<dbReference type="Proteomes" id="UP001583186">
    <property type="component" value="Unassembled WGS sequence"/>
</dbReference>
<sequence>MPHHNARPPGPQHQNHNQRRNNRRRRARRQRYRVVQQAQPPRPPPPSSPSPPPWSLSYVDVDEDFDNFPYLDLEEAFEPWWRAVRTYLHCNPFLRYADLDTSNMTYDEAKMEICGIPPEDTSGPQPPYPPE</sequence>
<comment type="caution">
    <text evidence="2">The sequence shown here is derived from an EMBL/GenBank/DDBJ whole genome shotgun (WGS) entry which is preliminary data.</text>
</comment>
<accession>A0ABR3ZSH1</accession>
<feature type="compositionally biased region" description="Pro residues" evidence="1">
    <location>
        <begin position="40"/>
        <end position="54"/>
    </location>
</feature>
<keyword evidence="3" id="KW-1185">Reference proteome</keyword>
<evidence type="ECO:0000313" key="2">
    <source>
        <dbReference type="EMBL" id="KAL1903444.1"/>
    </source>
</evidence>
<feature type="region of interest" description="Disordered" evidence="1">
    <location>
        <begin position="1"/>
        <end position="58"/>
    </location>
</feature>
<evidence type="ECO:0000313" key="3">
    <source>
        <dbReference type="Proteomes" id="UP001583186"/>
    </source>
</evidence>
<reference evidence="2 3" key="1">
    <citation type="journal article" date="2024" name="IMA Fungus">
        <title>IMA Genome - F19 : A genome assembly and annotation guide to empower mycologists, including annotated draft genome sequences of Ceratocystis pirilliformis, Diaporthe australafricana, Fusarium ophioides, Paecilomyces lecythidis, and Sporothrix stenoceras.</title>
        <authorList>
            <person name="Aylward J."/>
            <person name="Wilson A.M."/>
            <person name="Visagie C.M."/>
            <person name="Spraker J."/>
            <person name="Barnes I."/>
            <person name="Buitendag C."/>
            <person name="Ceriani C."/>
            <person name="Del Mar Angel L."/>
            <person name="du Plessis D."/>
            <person name="Fuchs T."/>
            <person name="Gasser K."/>
            <person name="Kramer D."/>
            <person name="Li W."/>
            <person name="Munsamy K."/>
            <person name="Piso A."/>
            <person name="Price J.L."/>
            <person name="Sonnekus B."/>
            <person name="Thomas C."/>
            <person name="van der Nest A."/>
            <person name="van Dijk A."/>
            <person name="van Heerden A."/>
            <person name="van Vuuren N."/>
            <person name="Yilmaz N."/>
            <person name="Duong T.A."/>
            <person name="van der Merwe N.A."/>
            <person name="Wingfield M.J."/>
            <person name="Wingfield B.D."/>
        </authorList>
    </citation>
    <scope>NUCLEOTIDE SEQUENCE [LARGE SCALE GENOMIC DNA]</scope>
    <source>
        <strain evidence="2 3">CMW 5346</strain>
    </source>
</reference>
<dbReference type="EMBL" id="JAWCUI010000001">
    <property type="protein sequence ID" value="KAL1903444.1"/>
    <property type="molecule type" value="Genomic_DNA"/>
</dbReference>
<protein>
    <submittedName>
        <fullName evidence="2">Uncharacterized protein</fullName>
    </submittedName>
</protein>
<gene>
    <name evidence="2" type="ORF">Sste5346_000071</name>
</gene>
<organism evidence="2 3">
    <name type="scientific">Sporothrix stenoceras</name>
    <dbReference type="NCBI Taxonomy" id="5173"/>
    <lineage>
        <taxon>Eukaryota</taxon>
        <taxon>Fungi</taxon>
        <taxon>Dikarya</taxon>
        <taxon>Ascomycota</taxon>
        <taxon>Pezizomycotina</taxon>
        <taxon>Sordariomycetes</taxon>
        <taxon>Sordariomycetidae</taxon>
        <taxon>Ophiostomatales</taxon>
        <taxon>Ophiostomataceae</taxon>
        <taxon>Sporothrix</taxon>
    </lineage>
</organism>
<proteinExistence type="predicted"/>
<name>A0ABR3ZSH1_9PEZI</name>
<evidence type="ECO:0000256" key="1">
    <source>
        <dbReference type="SAM" id="MobiDB-lite"/>
    </source>
</evidence>